<keyword evidence="4 11" id="KW-0312">Gluconeogenesis</keyword>
<dbReference type="CDD" id="cd04903">
    <property type="entry name" value="ACT_LSD"/>
    <property type="match status" value="1"/>
</dbReference>
<comment type="similarity">
    <text evidence="3 11 12">Belongs to the iron-sulfur dependent L-serine dehydratase family.</text>
</comment>
<evidence type="ECO:0000256" key="10">
    <source>
        <dbReference type="ARBA" id="ARBA00049406"/>
    </source>
</evidence>
<dbReference type="Gene3D" id="3.30.70.260">
    <property type="match status" value="1"/>
</dbReference>
<organism evidence="14 15">
    <name type="scientific">Vallitalea pronyensis</name>
    <dbReference type="NCBI Taxonomy" id="1348613"/>
    <lineage>
        <taxon>Bacteria</taxon>
        <taxon>Bacillati</taxon>
        <taxon>Bacillota</taxon>
        <taxon>Clostridia</taxon>
        <taxon>Lachnospirales</taxon>
        <taxon>Vallitaleaceae</taxon>
        <taxon>Vallitalea</taxon>
    </lineage>
</organism>
<evidence type="ECO:0000256" key="9">
    <source>
        <dbReference type="ARBA" id="ARBA00023239"/>
    </source>
</evidence>
<dbReference type="InterPro" id="IPR005131">
    <property type="entry name" value="Ser_deHydtase_bsu"/>
</dbReference>
<dbReference type="PANTHER" id="PTHR30182:SF12">
    <property type="entry name" value="L-SERINE DEHYDRATASE, BETA CHAIN-RELATED"/>
    <property type="match status" value="1"/>
</dbReference>
<evidence type="ECO:0000256" key="12">
    <source>
        <dbReference type="RuleBase" id="RU366059"/>
    </source>
</evidence>
<keyword evidence="9 11" id="KW-0456">Lyase</keyword>
<evidence type="ECO:0000313" key="14">
    <source>
        <dbReference type="EMBL" id="QUI21062.1"/>
    </source>
</evidence>
<dbReference type="NCBIfam" id="TIGR00719">
    <property type="entry name" value="sda_beta"/>
    <property type="match status" value="1"/>
</dbReference>
<dbReference type="GO" id="GO:0051539">
    <property type="term" value="F:4 iron, 4 sulfur cluster binding"/>
    <property type="evidence" value="ECO:0007669"/>
    <property type="project" value="UniProtKB-UniRule"/>
</dbReference>
<proteinExistence type="inferred from homology"/>
<dbReference type="InterPro" id="IPR004643">
    <property type="entry name" value="Fe-S_L-Ser_bsu"/>
</dbReference>
<dbReference type="InterPro" id="IPR045865">
    <property type="entry name" value="ACT-like_dom_sf"/>
</dbReference>
<evidence type="ECO:0000256" key="5">
    <source>
        <dbReference type="ARBA" id="ARBA00022485"/>
    </source>
</evidence>
<keyword evidence="15" id="KW-1185">Reference proteome</keyword>
<evidence type="ECO:0000313" key="15">
    <source>
        <dbReference type="Proteomes" id="UP000683246"/>
    </source>
</evidence>
<dbReference type="Pfam" id="PF22629">
    <property type="entry name" value="ACT_AHAS_ss"/>
    <property type="match status" value="1"/>
</dbReference>
<comment type="pathway">
    <text evidence="2 11">Carbohydrate biosynthesis; gluconeogenesis.</text>
</comment>
<feature type="domain" description="ACT" evidence="13">
    <location>
        <begin position="148"/>
        <end position="223"/>
    </location>
</feature>
<dbReference type="Proteomes" id="UP000683246">
    <property type="component" value="Chromosome"/>
</dbReference>
<dbReference type="InterPro" id="IPR051318">
    <property type="entry name" value="Fe-S_L-Ser"/>
</dbReference>
<dbReference type="GO" id="GO:0046872">
    <property type="term" value="F:metal ion binding"/>
    <property type="evidence" value="ECO:0007669"/>
    <property type="project" value="UniProtKB-UniRule"/>
</dbReference>
<dbReference type="EMBL" id="CP058649">
    <property type="protein sequence ID" value="QUI21062.1"/>
    <property type="molecule type" value="Genomic_DNA"/>
</dbReference>
<keyword evidence="7 11" id="KW-0408">Iron</keyword>
<evidence type="ECO:0000256" key="4">
    <source>
        <dbReference type="ARBA" id="ARBA00022432"/>
    </source>
</evidence>
<keyword evidence="8 11" id="KW-0411">Iron-sulfur</keyword>
<accession>A0A8J8MFX9</accession>
<sequence length="223" mass="24625">MEYSVFDIIGPVMIGPSSSHTAGATKIGYIARGIFGEDVTEVTFFLHGSFAKTYRGHGTDKALLAGIMGFLPDDERIKNAYKIIEKKGIHYTFTGKDLGEVHPNTVKIHMIGRTGREMIVMGSSIGGGKVVITKINDFDVDFNGEYTTLITKHVDRPGVMASITSILAQNKVNIAFMKLFRQAKGDYARLVLESDEDIDRHVLEDISKMDNVVDVTLIQKLIL</sequence>
<keyword evidence="6 11" id="KW-0479">Metal-binding</keyword>
<dbReference type="InterPro" id="IPR054480">
    <property type="entry name" value="AHAS_small-like_ACT"/>
</dbReference>
<evidence type="ECO:0000259" key="13">
    <source>
        <dbReference type="PROSITE" id="PS51671"/>
    </source>
</evidence>
<evidence type="ECO:0000256" key="2">
    <source>
        <dbReference type="ARBA" id="ARBA00004742"/>
    </source>
</evidence>
<dbReference type="GO" id="GO:0003941">
    <property type="term" value="F:L-serine ammonia-lyase activity"/>
    <property type="evidence" value="ECO:0007669"/>
    <property type="project" value="UniProtKB-UniRule"/>
</dbReference>
<dbReference type="KEGG" id="vpy:HZI73_01560"/>
<keyword evidence="5 11" id="KW-0004">4Fe-4S</keyword>
<reference evidence="14" key="1">
    <citation type="submission" date="2020-07" db="EMBL/GenBank/DDBJ databases">
        <title>Vallitalea pronyensis genome.</title>
        <authorList>
            <person name="Postec A."/>
        </authorList>
    </citation>
    <scope>NUCLEOTIDE SEQUENCE</scope>
    <source>
        <strain evidence="14">FatNI3</strain>
    </source>
</reference>
<evidence type="ECO:0000256" key="1">
    <source>
        <dbReference type="ARBA" id="ARBA00001966"/>
    </source>
</evidence>
<dbReference type="SUPFAM" id="SSF55021">
    <property type="entry name" value="ACT-like"/>
    <property type="match status" value="1"/>
</dbReference>
<comment type="catalytic activity">
    <reaction evidence="10 11 12">
        <text>L-serine = pyruvate + NH4(+)</text>
        <dbReference type="Rhea" id="RHEA:19169"/>
        <dbReference type="ChEBI" id="CHEBI:15361"/>
        <dbReference type="ChEBI" id="CHEBI:28938"/>
        <dbReference type="ChEBI" id="CHEBI:33384"/>
        <dbReference type="EC" id="4.3.1.17"/>
    </reaction>
</comment>
<name>A0A8J8MFX9_9FIRM</name>
<evidence type="ECO:0000256" key="3">
    <source>
        <dbReference type="ARBA" id="ARBA00008636"/>
    </source>
</evidence>
<dbReference type="RefSeq" id="WP_212696521.1">
    <property type="nucleotide sequence ID" value="NZ_CP058649.1"/>
</dbReference>
<dbReference type="AlphaFoldDB" id="A0A8J8MFX9"/>
<dbReference type="PROSITE" id="PS51671">
    <property type="entry name" value="ACT"/>
    <property type="match status" value="1"/>
</dbReference>
<dbReference type="InterPro" id="IPR029009">
    <property type="entry name" value="ASB_dom_sf"/>
</dbReference>
<gene>
    <name evidence="14" type="primary">sdaAB</name>
    <name evidence="14" type="ORF">HZI73_01560</name>
</gene>
<dbReference type="Pfam" id="PF03315">
    <property type="entry name" value="SDH_beta"/>
    <property type="match status" value="1"/>
</dbReference>
<dbReference type="Gene3D" id="3.30.1330.90">
    <property type="entry name" value="D-3-phosphoglycerate dehydrogenase, domain 3"/>
    <property type="match status" value="1"/>
</dbReference>
<dbReference type="PANTHER" id="PTHR30182">
    <property type="entry name" value="L-SERINE DEHYDRATASE"/>
    <property type="match status" value="1"/>
</dbReference>
<protein>
    <recommendedName>
        <fullName evidence="11">L-serine deaminase</fullName>
    </recommendedName>
</protein>
<evidence type="ECO:0000256" key="8">
    <source>
        <dbReference type="ARBA" id="ARBA00023014"/>
    </source>
</evidence>
<comment type="cofactor">
    <cofactor evidence="1 12">
        <name>[4Fe-4S] cluster</name>
        <dbReference type="ChEBI" id="CHEBI:49883"/>
    </cofactor>
</comment>
<evidence type="ECO:0000256" key="6">
    <source>
        <dbReference type="ARBA" id="ARBA00022723"/>
    </source>
</evidence>
<dbReference type="SUPFAM" id="SSF143548">
    <property type="entry name" value="Serine metabolism enzymes domain"/>
    <property type="match status" value="1"/>
</dbReference>
<dbReference type="UniPathway" id="UPA00138"/>
<dbReference type="PIRSF" id="PIRSF036692">
    <property type="entry name" value="SDH_B"/>
    <property type="match status" value="1"/>
</dbReference>
<dbReference type="InterPro" id="IPR002912">
    <property type="entry name" value="ACT_dom"/>
</dbReference>
<evidence type="ECO:0000256" key="11">
    <source>
        <dbReference type="PIRNR" id="PIRNR036692"/>
    </source>
</evidence>
<dbReference type="GO" id="GO:0006094">
    <property type="term" value="P:gluconeogenesis"/>
    <property type="evidence" value="ECO:0007669"/>
    <property type="project" value="UniProtKB-UniRule"/>
</dbReference>
<evidence type="ECO:0000256" key="7">
    <source>
        <dbReference type="ARBA" id="ARBA00023004"/>
    </source>
</evidence>